<comment type="caution">
    <text evidence="2">The sequence shown here is derived from an EMBL/GenBank/DDBJ whole genome shotgun (WGS) entry which is preliminary data.</text>
</comment>
<evidence type="ECO:0000259" key="1">
    <source>
        <dbReference type="Pfam" id="PF00668"/>
    </source>
</evidence>
<sequence length="464" mass="53031">MTDTIQDIYELTPIQKGILFHSLYAPEVGLYFMQTGYSVQGNLNHAAFERALQQLPPRHTILRTSFYWEEADKPLQVVHRQAAIPLEQQDWRGINPVEQQERLEAFLKGDRDRGFDFSQAPLMRITVLRLADQSYEIIQSVHHVILDGWSTSAVMGEVIQLYQALCYGQNLSLAAIAPFKTYLSWLEKQDLVKAEKYWRQALSPIKAPTPLTYLESQDLPALEERYDEQQIKLSAATTTALQSLARHHQLTLNTLFQATWALLLSRYSGQESVVYGCCVSGRPAELNGIESMVGVFINTLPIWVDVHSEQALMPWLKQLQAQLVEMRQYEYSPLVEVQGWSPVSRGIPLFESIVVFENYPTPQMIKQGENDLELQKSTVFYKTNYPLTIVGYPGSELVFGISYDCRRFDSTTITGILEHFEMMLQSMAATPDVKLKDLSLLTPAEKQLTQWLEQEVTFDFALCN</sequence>
<dbReference type="InterPro" id="IPR001242">
    <property type="entry name" value="Condensation_dom"/>
</dbReference>
<evidence type="ECO:0000313" key="2">
    <source>
        <dbReference type="EMBL" id="MBW4660751.1"/>
    </source>
</evidence>
<dbReference type="SUPFAM" id="SSF52777">
    <property type="entry name" value="CoA-dependent acyltransferases"/>
    <property type="match status" value="2"/>
</dbReference>
<dbReference type="Gene3D" id="3.30.559.30">
    <property type="entry name" value="Nonribosomal peptide synthetase, condensation domain"/>
    <property type="match status" value="1"/>
</dbReference>
<dbReference type="AlphaFoldDB" id="A0A951QFC3"/>
<feature type="domain" description="Condensation" evidence="1">
    <location>
        <begin position="6"/>
        <end position="447"/>
    </location>
</feature>
<dbReference type="Gene3D" id="3.30.559.10">
    <property type="entry name" value="Chloramphenicol acetyltransferase-like domain"/>
    <property type="match status" value="1"/>
</dbReference>
<dbReference type="CDD" id="cd19543">
    <property type="entry name" value="DCL_NRPS"/>
    <property type="match status" value="1"/>
</dbReference>
<dbReference type="Proteomes" id="UP000757435">
    <property type="component" value="Unassembled WGS sequence"/>
</dbReference>
<dbReference type="Pfam" id="PF00668">
    <property type="entry name" value="Condensation"/>
    <property type="match status" value="1"/>
</dbReference>
<reference evidence="2" key="1">
    <citation type="submission" date="2021-05" db="EMBL/GenBank/DDBJ databases">
        <authorList>
            <person name="Pietrasiak N."/>
            <person name="Ward R."/>
            <person name="Stajich J.E."/>
            <person name="Kurbessoian T."/>
        </authorList>
    </citation>
    <scope>NUCLEOTIDE SEQUENCE</scope>
    <source>
        <strain evidence="2">UHER 2000/2452</strain>
    </source>
</reference>
<dbReference type="GO" id="GO:0008610">
    <property type="term" value="P:lipid biosynthetic process"/>
    <property type="evidence" value="ECO:0007669"/>
    <property type="project" value="UniProtKB-ARBA"/>
</dbReference>
<dbReference type="InterPro" id="IPR023213">
    <property type="entry name" value="CAT-like_dom_sf"/>
</dbReference>
<dbReference type="GO" id="GO:0003824">
    <property type="term" value="F:catalytic activity"/>
    <property type="evidence" value="ECO:0007669"/>
    <property type="project" value="InterPro"/>
</dbReference>
<dbReference type="PANTHER" id="PTHR45398">
    <property type="match status" value="1"/>
</dbReference>
<reference evidence="2" key="2">
    <citation type="journal article" date="2022" name="Microbiol. Resour. Announc.">
        <title>Metagenome Sequencing to Explore Phylogenomics of Terrestrial Cyanobacteria.</title>
        <authorList>
            <person name="Ward R.D."/>
            <person name="Stajich J.E."/>
            <person name="Johansen J.R."/>
            <person name="Huntemann M."/>
            <person name="Clum A."/>
            <person name="Foster B."/>
            <person name="Foster B."/>
            <person name="Roux S."/>
            <person name="Palaniappan K."/>
            <person name="Varghese N."/>
            <person name="Mukherjee S."/>
            <person name="Reddy T.B.K."/>
            <person name="Daum C."/>
            <person name="Copeland A."/>
            <person name="Chen I.A."/>
            <person name="Ivanova N.N."/>
            <person name="Kyrpides N.C."/>
            <person name="Shapiro N."/>
            <person name="Eloe-Fadrosh E.A."/>
            <person name="Pietrasiak N."/>
        </authorList>
    </citation>
    <scope>NUCLEOTIDE SEQUENCE</scope>
    <source>
        <strain evidence="2">UHER 2000/2452</strain>
    </source>
</reference>
<dbReference type="PANTHER" id="PTHR45398:SF1">
    <property type="entry name" value="ENZYME, PUTATIVE (JCVI)-RELATED"/>
    <property type="match status" value="1"/>
</dbReference>
<protein>
    <submittedName>
        <fullName evidence="2">Non-ribosomal peptide synthetase</fullName>
    </submittedName>
</protein>
<proteinExistence type="predicted"/>
<organism evidence="2 3">
    <name type="scientific">Drouetiella hepatica Uher 2000/2452</name>
    <dbReference type="NCBI Taxonomy" id="904376"/>
    <lineage>
        <taxon>Bacteria</taxon>
        <taxon>Bacillati</taxon>
        <taxon>Cyanobacteriota</taxon>
        <taxon>Cyanophyceae</taxon>
        <taxon>Oculatellales</taxon>
        <taxon>Oculatellaceae</taxon>
        <taxon>Drouetiella</taxon>
    </lineage>
</organism>
<gene>
    <name evidence="2" type="ORF">KME15_18920</name>
</gene>
<accession>A0A951QFC3</accession>
<dbReference type="EMBL" id="JAHHHD010000025">
    <property type="protein sequence ID" value="MBW4660751.1"/>
    <property type="molecule type" value="Genomic_DNA"/>
</dbReference>
<name>A0A951QFC3_9CYAN</name>
<evidence type="ECO:0000313" key="3">
    <source>
        <dbReference type="Proteomes" id="UP000757435"/>
    </source>
</evidence>